<feature type="region of interest" description="Disordered" evidence="1">
    <location>
        <begin position="1"/>
        <end position="22"/>
    </location>
</feature>
<evidence type="ECO:0000313" key="2">
    <source>
        <dbReference type="EMBL" id="SBQ90279.1"/>
    </source>
</evidence>
<evidence type="ECO:0000256" key="1">
    <source>
        <dbReference type="SAM" id="MobiDB-lite"/>
    </source>
</evidence>
<proteinExistence type="predicted"/>
<dbReference type="EMBL" id="HAED01004249">
    <property type="protein sequence ID" value="SBQ90279.1"/>
    <property type="molecule type" value="Transcribed_RNA"/>
</dbReference>
<feature type="non-terminal residue" evidence="2">
    <location>
        <position position="80"/>
    </location>
</feature>
<organism evidence="2">
    <name type="scientific">Nothobranchius kuhntae</name>
    <name type="common">Beira killifish</name>
    <dbReference type="NCBI Taxonomy" id="321403"/>
    <lineage>
        <taxon>Eukaryota</taxon>
        <taxon>Metazoa</taxon>
        <taxon>Chordata</taxon>
        <taxon>Craniata</taxon>
        <taxon>Vertebrata</taxon>
        <taxon>Euteleostomi</taxon>
        <taxon>Actinopterygii</taxon>
        <taxon>Neopterygii</taxon>
        <taxon>Teleostei</taxon>
        <taxon>Neoteleostei</taxon>
        <taxon>Acanthomorphata</taxon>
        <taxon>Ovalentaria</taxon>
        <taxon>Atherinomorphae</taxon>
        <taxon>Cyprinodontiformes</taxon>
        <taxon>Nothobranchiidae</taxon>
        <taxon>Nothobranchius</taxon>
    </lineage>
</organism>
<name>A0A1A8HXU1_NOTKU</name>
<reference evidence="2" key="2">
    <citation type="submission" date="2016-06" db="EMBL/GenBank/DDBJ databases">
        <title>The genome of a short-lived fish provides insights into sex chromosome evolution and the genetic control of aging.</title>
        <authorList>
            <person name="Reichwald K."/>
            <person name="Felder M."/>
            <person name="Petzold A."/>
            <person name="Koch P."/>
            <person name="Groth M."/>
            <person name="Platzer M."/>
        </authorList>
    </citation>
    <scope>NUCLEOTIDE SEQUENCE</scope>
    <source>
        <tissue evidence="2">Brain</tissue>
    </source>
</reference>
<dbReference type="AlphaFoldDB" id="A0A1A8HXU1"/>
<gene>
    <name evidence="2" type="primary">Nfu_g_1_004191</name>
</gene>
<accession>A0A1A8HXU1</accession>
<protein>
    <submittedName>
        <fullName evidence="2">Uncharacterized protein</fullName>
    </submittedName>
</protein>
<reference evidence="2" key="1">
    <citation type="submission" date="2016-05" db="EMBL/GenBank/DDBJ databases">
        <authorList>
            <person name="Lavstsen T."/>
            <person name="Jespersen J.S."/>
        </authorList>
    </citation>
    <scope>NUCLEOTIDE SEQUENCE</scope>
    <source>
        <tissue evidence="2">Brain</tissue>
    </source>
</reference>
<sequence>MGRPAAEQPSGGREEDERKVPSLPRQGSMFAHFCSKCDLAVCTLQLHALFATHTNTHFVVPINFQMTIIVRACFCAMDLD</sequence>